<keyword evidence="1" id="KW-0812">Transmembrane</keyword>
<name>A0A4T3F3Z5_9SPHN</name>
<feature type="transmembrane region" description="Helical" evidence="1">
    <location>
        <begin position="49"/>
        <end position="70"/>
    </location>
</feature>
<evidence type="ECO:0000313" key="2">
    <source>
        <dbReference type="EMBL" id="TIX49423.1"/>
    </source>
</evidence>
<comment type="caution">
    <text evidence="2">The sequence shown here is derived from an EMBL/GenBank/DDBJ whole genome shotgun (WGS) entry which is preliminary data.</text>
</comment>
<organism evidence="2 3">
    <name type="scientific">Alteraurantiacibacter aquimixticola</name>
    <dbReference type="NCBI Taxonomy" id="2489173"/>
    <lineage>
        <taxon>Bacteria</taxon>
        <taxon>Pseudomonadati</taxon>
        <taxon>Pseudomonadota</taxon>
        <taxon>Alphaproteobacteria</taxon>
        <taxon>Sphingomonadales</taxon>
        <taxon>Erythrobacteraceae</taxon>
        <taxon>Alteraurantiacibacter</taxon>
    </lineage>
</organism>
<keyword evidence="1" id="KW-0472">Membrane</keyword>
<evidence type="ECO:0000256" key="1">
    <source>
        <dbReference type="SAM" id="Phobius"/>
    </source>
</evidence>
<feature type="transmembrane region" description="Helical" evidence="1">
    <location>
        <begin position="82"/>
        <end position="105"/>
    </location>
</feature>
<dbReference type="AlphaFoldDB" id="A0A4T3F3Z5"/>
<dbReference type="Proteomes" id="UP000309389">
    <property type="component" value="Unassembled WGS sequence"/>
</dbReference>
<accession>A0A4T3F3Z5</accession>
<dbReference type="RefSeq" id="WP_136693900.1">
    <property type="nucleotide sequence ID" value="NZ_SSHH01000003.1"/>
</dbReference>
<proteinExistence type="predicted"/>
<dbReference type="OrthoDB" id="1848374at2"/>
<gene>
    <name evidence="2" type="ORF">E5222_11230</name>
</gene>
<keyword evidence="1" id="KW-1133">Transmembrane helix</keyword>
<dbReference type="EMBL" id="SSHH01000003">
    <property type="protein sequence ID" value="TIX49423.1"/>
    <property type="molecule type" value="Genomic_DNA"/>
</dbReference>
<keyword evidence="3" id="KW-1185">Reference proteome</keyword>
<evidence type="ECO:0000313" key="3">
    <source>
        <dbReference type="Proteomes" id="UP000309389"/>
    </source>
</evidence>
<protein>
    <submittedName>
        <fullName evidence="2">Uncharacterized protein</fullName>
    </submittedName>
</protein>
<reference evidence="2 3" key="1">
    <citation type="submission" date="2019-04" db="EMBL/GenBank/DDBJ databases">
        <title>Altererythrobacter aquimixticola sp. nov., isolated from sediment of junction between the ocean and a freshwater spring.</title>
        <authorList>
            <person name="Yoon J.-H."/>
        </authorList>
    </citation>
    <scope>NUCLEOTIDE SEQUENCE [LARGE SCALE GENOMIC DNA]</scope>
    <source>
        <strain evidence="2 3">SSKS-13</strain>
    </source>
</reference>
<feature type="transmembrane region" description="Helical" evidence="1">
    <location>
        <begin position="12"/>
        <end position="43"/>
    </location>
</feature>
<sequence length="207" mass="22515">MNTRRVSDWQAGLAAYAAAAAKLAAASAIGFTLFLGLAVIGAGSQFDTVFYRGVVLIAAACLLLFLAMIAVNRRWQLFSPDLVVAAIATTFSLSIGFLIVFPVTVDRSITVYLLSHMDRHAESSFTTGELQAEFQRTYLTDWEQIARRMEEQTTTGNIIEVAPGRFRITPQGQAMAGTFRRIAAAFDTDPRFVGDGPAQGVARKTQQ</sequence>